<dbReference type="OrthoDB" id="4119964at2"/>
<organism evidence="1 2">
    <name type="scientific">Variovorax guangxiensis</name>
    <dbReference type="NCBI Taxonomy" id="1775474"/>
    <lineage>
        <taxon>Bacteria</taxon>
        <taxon>Pseudomonadati</taxon>
        <taxon>Pseudomonadota</taxon>
        <taxon>Betaproteobacteria</taxon>
        <taxon>Burkholderiales</taxon>
        <taxon>Comamonadaceae</taxon>
        <taxon>Variovorax</taxon>
    </lineage>
</organism>
<reference evidence="1 2" key="1">
    <citation type="submission" date="2018-12" db="EMBL/GenBank/DDBJ databases">
        <title>The genome sequences of Variovorax guangxiensis DSM 27352.</title>
        <authorList>
            <person name="Gao J."/>
            <person name="Sun J."/>
        </authorList>
    </citation>
    <scope>NUCLEOTIDE SEQUENCE [LARGE SCALE GENOMIC DNA]</scope>
    <source>
        <strain evidence="1 2">DSM 27352</strain>
    </source>
</reference>
<protein>
    <submittedName>
        <fullName evidence="1">DUF2971 domain-containing protein</fullName>
    </submittedName>
</protein>
<dbReference type="EMBL" id="RXFT01000017">
    <property type="protein sequence ID" value="RUR71096.1"/>
    <property type="molecule type" value="Genomic_DNA"/>
</dbReference>
<gene>
    <name evidence="1" type="ORF">EJP67_28980</name>
</gene>
<name>A0A433MTI1_9BURK</name>
<sequence length="499" mass="56980">MTSMDSSDPHLGATGDAATLVPKFLYRFRPLKRLLENGELEKQEIYFAAPSQLNDPMEGFRDLFWKGDRIVWENLFKHYLRCLNWTFSMYAIAGESHPLIWNDVPIVGPMPSELNTEKLDALQQGIFGDFLAEPAVIRLVDALDGRALPVRRDELRSYLRCLHPLALGTVWSRNELHRTASARPDAERFLDSARAGLPSLEKMIEAMQPISGEVDEQLLQELFSLFEFMSGQLGLAALLNPELGEYQPNKDFLFRAFADEFVDQLDRLVYPDWHVACFMSDCRNASLWGTYGDSHTGICLVFNTVVEGGRPFLPLTRVNGFGSSGYSRGRIEHEFHQVKYSDKHQPVDFFRSIGRLPEAVLDKHWHSNAEGARSVCASNYDDQWRADYWKGFYPGATTKLADWAHEDEYRLLLTGMVLDFSDAQRRTATYDFRNLHGLIFGMKTPLEKRIEICRIVAEKCRANGRSDFKFYEAYYSAAGGRIDHRELNLLRLTASISTG</sequence>
<evidence type="ECO:0000313" key="2">
    <source>
        <dbReference type="Proteomes" id="UP000281118"/>
    </source>
</evidence>
<proteinExistence type="predicted"/>
<dbReference type="AlphaFoldDB" id="A0A433MTI1"/>
<comment type="caution">
    <text evidence="1">The sequence shown here is derived from an EMBL/GenBank/DDBJ whole genome shotgun (WGS) entry which is preliminary data.</text>
</comment>
<evidence type="ECO:0000313" key="1">
    <source>
        <dbReference type="EMBL" id="RUR71096.1"/>
    </source>
</evidence>
<dbReference type="Proteomes" id="UP000281118">
    <property type="component" value="Unassembled WGS sequence"/>
</dbReference>
<accession>A0A433MTI1</accession>